<evidence type="ECO:0000256" key="1">
    <source>
        <dbReference type="ARBA" id="ARBA00010515"/>
    </source>
</evidence>
<dbReference type="InterPro" id="IPR013094">
    <property type="entry name" value="AB_hydrolase_3"/>
</dbReference>
<comment type="similarity">
    <text evidence="1">Belongs to the 'GDXG' lipolytic enzyme family.</text>
</comment>
<name>A0A846MU55_9PROT</name>
<evidence type="ECO:0000313" key="6">
    <source>
        <dbReference type="Proteomes" id="UP000570514"/>
    </source>
</evidence>
<dbReference type="InterPro" id="IPR050300">
    <property type="entry name" value="GDXG_lipolytic_enzyme"/>
</dbReference>
<dbReference type="RefSeq" id="WP_167079774.1">
    <property type="nucleotide sequence ID" value="NZ_BAAADC010000001.1"/>
</dbReference>
<evidence type="ECO:0000313" key="5">
    <source>
        <dbReference type="EMBL" id="NIK86765.1"/>
    </source>
</evidence>
<keyword evidence="2" id="KW-0378">Hydrolase</keyword>
<dbReference type="InterPro" id="IPR029058">
    <property type="entry name" value="AB_hydrolase_fold"/>
</dbReference>
<protein>
    <submittedName>
        <fullName evidence="5">Acetyl esterase/lipase</fullName>
    </submittedName>
</protein>
<dbReference type="PANTHER" id="PTHR48081">
    <property type="entry name" value="AB HYDROLASE SUPERFAMILY PROTEIN C4A8.06C"/>
    <property type="match status" value="1"/>
</dbReference>
<organism evidence="5 6">
    <name type="scientific">Rhizomicrobium palustre</name>
    <dbReference type="NCBI Taxonomy" id="189966"/>
    <lineage>
        <taxon>Bacteria</taxon>
        <taxon>Pseudomonadati</taxon>
        <taxon>Pseudomonadota</taxon>
        <taxon>Alphaproteobacteria</taxon>
        <taxon>Micropepsales</taxon>
        <taxon>Micropepsaceae</taxon>
        <taxon>Rhizomicrobium</taxon>
    </lineage>
</organism>
<dbReference type="PROSITE" id="PS51318">
    <property type="entry name" value="TAT"/>
    <property type="match status" value="1"/>
</dbReference>
<evidence type="ECO:0000256" key="2">
    <source>
        <dbReference type="ARBA" id="ARBA00022801"/>
    </source>
</evidence>
<feature type="signal peptide" evidence="3">
    <location>
        <begin position="1"/>
        <end position="27"/>
    </location>
</feature>
<reference evidence="5 6" key="1">
    <citation type="submission" date="2020-03" db="EMBL/GenBank/DDBJ databases">
        <title>Genomic Encyclopedia of Type Strains, Phase IV (KMG-IV): sequencing the most valuable type-strain genomes for metagenomic binning, comparative biology and taxonomic classification.</title>
        <authorList>
            <person name="Goeker M."/>
        </authorList>
    </citation>
    <scope>NUCLEOTIDE SEQUENCE [LARGE SCALE GENOMIC DNA]</scope>
    <source>
        <strain evidence="5 6">DSM 19867</strain>
    </source>
</reference>
<gene>
    <name evidence="5" type="ORF">FHS83_000083</name>
</gene>
<dbReference type="PANTHER" id="PTHR48081:SF30">
    <property type="entry name" value="ACETYL-HYDROLASE LIPR-RELATED"/>
    <property type="match status" value="1"/>
</dbReference>
<dbReference type="InterPro" id="IPR006311">
    <property type="entry name" value="TAT_signal"/>
</dbReference>
<feature type="domain" description="Alpha/beta hydrolase fold-3" evidence="4">
    <location>
        <begin position="122"/>
        <end position="322"/>
    </location>
</feature>
<dbReference type="SUPFAM" id="SSF53474">
    <property type="entry name" value="alpha/beta-Hydrolases"/>
    <property type="match status" value="1"/>
</dbReference>
<proteinExistence type="inferred from homology"/>
<accession>A0A846MU55</accession>
<feature type="chain" id="PRO_5032383340" evidence="3">
    <location>
        <begin position="28"/>
        <end position="361"/>
    </location>
</feature>
<dbReference type="Proteomes" id="UP000570514">
    <property type="component" value="Unassembled WGS sequence"/>
</dbReference>
<dbReference type="EMBL" id="JAASRM010000001">
    <property type="protein sequence ID" value="NIK86765.1"/>
    <property type="molecule type" value="Genomic_DNA"/>
</dbReference>
<evidence type="ECO:0000259" key="4">
    <source>
        <dbReference type="Pfam" id="PF07859"/>
    </source>
</evidence>
<dbReference type="GO" id="GO:0004806">
    <property type="term" value="F:triacylglycerol lipase activity"/>
    <property type="evidence" value="ECO:0007669"/>
    <property type="project" value="TreeGrafter"/>
</dbReference>
<dbReference type="AlphaFoldDB" id="A0A846MU55"/>
<keyword evidence="6" id="KW-1185">Reference proteome</keyword>
<dbReference type="Gene3D" id="3.40.50.1820">
    <property type="entry name" value="alpha/beta hydrolase"/>
    <property type="match status" value="1"/>
</dbReference>
<dbReference type="Pfam" id="PF07859">
    <property type="entry name" value="Abhydrolase_3"/>
    <property type="match status" value="1"/>
</dbReference>
<keyword evidence="3" id="KW-0732">Signal</keyword>
<comment type="caution">
    <text evidence="5">The sequence shown here is derived from an EMBL/GenBank/DDBJ whole genome shotgun (WGS) entry which is preliminary data.</text>
</comment>
<sequence length="361" mass="38951">MSFDRRKLLGGFAALAGAASLPSVAKAEDAPCRPAFPLPQTASPELRALIVERKNNVAWKIKPRTAEDWRAIVKASTEQIIKRDAAWPEKFGVAIREDKIGGVPVFWITPNALPPENHDKLLLNFHGGAYVYAPGRAGLEDAILMASRGGYRVVSVDYRMAPDFPYPAAIDDAEAVWCELIKTMNPKKIGVFGTSTGGGITLALIHRCKAKGIKLPGALWAGTPWSDLGKVGDSYFTNEFVDTGLVSYDGSLGAAAELYAGGKSLTDPEISPVYGDFAGFPPTHLTTGTRDLFLSLTVRVHRKLRDAGVLTDLTVIEALSHADYAALPDSPESKQVYGDAKAFFDKTLASKKKIKHPGKDK</sequence>
<evidence type="ECO:0000256" key="3">
    <source>
        <dbReference type="SAM" id="SignalP"/>
    </source>
</evidence>